<feature type="signal peptide" evidence="5">
    <location>
        <begin position="1"/>
        <end position="20"/>
    </location>
</feature>
<accession>A0A9X1VQG2</accession>
<evidence type="ECO:0000313" key="7">
    <source>
        <dbReference type="EMBL" id="MCJ0761926.1"/>
    </source>
</evidence>
<evidence type="ECO:0000256" key="2">
    <source>
        <dbReference type="ARBA" id="ARBA00022448"/>
    </source>
</evidence>
<evidence type="ECO:0000313" key="8">
    <source>
        <dbReference type="Proteomes" id="UP001139447"/>
    </source>
</evidence>
<dbReference type="RefSeq" id="WP_243303728.1">
    <property type="nucleotide sequence ID" value="NZ_JALGBI010000001.1"/>
</dbReference>
<sequence>MKTKLACLGLLALGTTFATAQTATQGVSKNEIVIGTIQDLSGPLAGYGKQIRNGMQLRVEEANEQGGINGRRIRLLVEDSGYEPKKAVLAAQKLVSQDGIFAMVGHLGTAQNMAAMPVQFEKNVINFFPVTAAREMYEPLHRLKYSNAATYYDQMRIAAPRLMKDRNLKKACVIYQDDDFGLEVMRGAEAGLKTLNMEFAEKTSYKRGATDFSSQIAKMKAAGCELVVLGTIIRETVGTIGEARRSGFSPLFVGSSAVYTDLIPKLGGKPMDGLFATMTAAHPYLDAAEQPVRFWANKYKTRFSEDPSVFSVYGYGNMDAFLRVAMKTGPALSTDSFVKTMDGMTFTRDMFGTAELSFSPTRHLGNAFSRLSQIQDGRWKVVSDYVAFSGLKPVLQKDGKWKVESEFFKD</sequence>
<evidence type="ECO:0000256" key="5">
    <source>
        <dbReference type="SAM" id="SignalP"/>
    </source>
</evidence>
<dbReference type="SUPFAM" id="SSF53822">
    <property type="entry name" value="Periplasmic binding protein-like I"/>
    <property type="match status" value="1"/>
</dbReference>
<evidence type="ECO:0000256" key="1">
    <source>
        <dbReference type="ARBA" id="ARBA00010062"/>
    </source>
</evidence>
<reference evidence="7" key="1">
    <citation type="submission" date="2022-03" db="EMBL/GenBank/DDBJ databases">
        <authorList>
            <person name="Woo C.Y."/>
        </authorList>
    </citation>
    <scope>NUCLEOTIDE SEQUENCE</scope>
    <source>
        <strain evidence="7">CYS-02</strain>
    </source>
</reference>
<gene>
    <name evidence="7" type="ORF">MMF98_01760</name>
</gene>
<dbReference type="PANTHER" id="PTHR47235">
    <property type="entry name" value="BLR6548 PROTEIN"/>
    <property type="match status" value="1"/>
</dbReference>
<dbReference type="GO" id="GO:0006865">
    <property type="term" value="P:amino acid transport"/>
    <property type="evidence" value="ECO:0007669"/>
    <property type="project" value="UniProtKB-KW"/>
</dbReference>
<dbReference type="Proteomes" id="UP001139447">
    <property type="component" value="Unassembled WGS sequence"/>
</dbReference>
<dbReference type="Gene3D" id="3.40.50.2300">
    <property type="match status" value="2"/>
</dbReference>
<feature type="domain" description="Leucine-binding protein" evidence="6">
    <location>
        <begin position="31"/>
        <end position="376"/>
    </location>
</feature>
<evidence type="ECO:0000256" key="3">
    <source>
        <dbReference type="ARBA" id="ARBA00022729"/>
    </source>
</evidence>
<evidence type="ECO:0000256" key="4">
    <source>
        <dbReference type="ARBA" id="ARBA00022970"/>
    </source>
</evidence>
<proteinExistence type="inferred from homology"/>
<dbReference type="Pfam" id="PF13458">
    <property type="entry name" value="Peripla_BP_6"/>
    <property type="match status" value="1"/>
</dbReference>
<dbReference type="InterPro" id="IPR028081">
    <property type="entry name" value="Leu-bd"/>
</dbReference>
<name>A0A9X1VQG2_9BURK</name>
<dbReference type="PANTHER" id="PTHR47235:SF1">
    <property type="entry name" value="BLR6548 PROTEIN"/>
    <property type="match status" value="1"/>
</dbReference>
<dbReference type="AlphaFoldDB" id="A0A9X1VQG2"/>
<keyword evidence="2" id="KW-0813">Transport</keyword>
<dbReference type="CDD" id="cd06343">
    <property type="entry name" value="PBP1_ABC_ligand_binding-like"/>
    <property type="match status" value="1"/>
</dbReference>
<organism evidence="7 8">
    <name type="scientific">Variovorax terrae</name>
    <dbReference type="NCBI Taxonomy" id="2923278"/>
    <lineage>
        <taxon>Bacteria</taxon>
        <taxon>Pseudomonadati</taxon>
        <taxon>Pseudomonadota</taxon>
        <taxon>Betaproteobacteria</taxon>
        <taxon>Burkholderiales</taxon>
        <taxon>Comamonadaceae</taxon>
        <taxon>Variovorax</taxon>
    </lineage>
</organism>
<evidence type="ECO:0000259" key="6">
    <source>
        <dbReference type="Pfam" id="PF13458"/>
    </source>
</evidence>
<dbReference type="InterPro" id="IPR028082">
    <property type="entry name" value="Peripla_BP_I"/>
</dbReference>
<comment type="similarity">
    <text evidence="1">Belongs to the leucine-binding protein family.</text>
</comment>
<keyword evidence="4" id="KW-0029">Amino-acid transport</keyword>
<protein>
    <submittedName>
        <fullName evidence="7">ABC transporter substrate-binding protein</fullName>
    </submittedName>
</protein>
<comment type="caution">
    <text evidence="7">The sequence shown here is derived from an EMBL/GenBank/DDBJ whole genome shotgun (WGS) entry which is preliminary data.</text>
</comment>
<keyword evidence="8" id="KW-1185">Reference proteome</keyword>
<dbReference type="EMBL" id="JALGBI010000001">
    <property type="protein sequence ID" value="MCJ0761926.1"/>
    <property type="molecule type" value="Genomic_DNA"/>
</dbReference>
<keyword evidence="3 5" id="KW-0732">Signal</keyword>
<dbReference type="PRINTS" id="PR00337">
    <property type="entry name" value="LEUILEVALBP"/>
</dbReference>
<dbReference type="InterPro" id="IPR000709">
    <property type="entry name" value="Leu_Ile_Val-bd"/>
</dbReference>
<feature type="chain" id="PRO_5040820215" evidence="5">
    <location>
        <begin position="21"/>
        <end position="410"/>
    </location>
</feature>